<proteinExistence type="predicted"/>
<evidence type="ECO:0000313" key="2">
    <source>
        <dbReference type="EMBL" id="KAF2088769.1"/>
    </source>
</evidence>
<gene>
    <name evidence="2" type="ORF">K490DRAFT_55398</name>
</gene>
<name>A0A6A5YAX3_9PEZI</name>
<dbReference type="Proteomes" id="UP000799776">
    <property type="component" value="Unassembled WGS sequence"/>
</dbReference>
<evidence type="ECO:0000256" key="1">
    <source>
        <dbReference type="SAM" id="MobiDB-lite"/>
    </source>
</evidence>
<dbReference type="EMBL" id="ML978715">
    <property type="protein sequence ID" value="KAF2088769.1"/>
    <property type="molecule type" value="Genomic_DNA"/>
</dbReference>
<protein>
    <submittedName>
        <fullName evidence="2">Uncharacterized protein</fullName>
    </submittedName>
</protein>
<organism evidence="2 3">
    <name type="scientific">Saccharata proteae CBS 121410</name>
    <dbReference type="NCBI Taxonomy" id="1314787"/>
    <lineage>
        <taxon>Eukaryota</taxon>
        <taxon>Fungi</taxon>
        <taxon>Dikarya</taxon>
        <taxon>Ascomycota</taxon>
        <taxon>Pezizomycotina</taxon>
        <taxon>Dothideomycetes</taxon>
        <taxon>Dothideomycetes incertae sedis</taxon>
        <taxon>Botryosphaeriales</taxon>
        <taxon>Saccharataceae</taxon>
        <taxon>Saccharata</taxon>
    </lineage>
</organism>
<sequence length="146" mass="16485">MWDVVREHWAIVERGVRVGGQGVPACLPQSVAEAASQEADYVGRLGSHRVGASGPAAKLSCAFCIRRCCYYCCYYYRCYYYRCYCCHYHCHHCHHCYRCFCCYSTRRPRRLSGHDLAITQSCMATAPKQGAGPAQPARKARSKGLL</sequence>
<dbReference type="AlphaFoldDB" id="A0A6A5YAX3"/>
<keyword evidence="3" id="KW-1185">Reference proteome</keyword>
<reference evidence="2" key="1">
    <citation type="journal article" date="2020" name="Stud. Mycol.">
        <title>101 Dothideomycetes genomes: a test case for predicting lifestyles and emergence of pathogens.</title>
        <authorList>
            <person name="Haridas S."/>
            <person name="Albert R."/>
            <person name="Binder M."/>
            <person name="Bloem J."/>
            <person name="Labutti K."/>
            <person name="Salamov A."/>
            <person name="Andreopoulos B."/>
            <person name="Baker S."/>
            <person name="Barry K."/>
            <person name="Bills G."/>
            <person name="Bluhm B."/>
            <person name="Cannon C."/>
            <person name="Castanera R."/>
            <person name="Culley D."/>
            <person name="Daum C."/>
            <person name="Ezra D."/>
            <person name="Gonzalez J."/>
            <person name="Henrissat B."/>
            <person name="Kuo A."/>
            <person name="Liang C."/>
            <person name="Lipzen A."/>
            <person name="Lutzoni F."/>
            <person name="Magnuson J."/>
            <person name="Mondo S."/>
            <person name="Nolan M."/>
            <person name="Ohm R."/>
            <person name="Pangilinan J."/>
            <person name="Park H.-J."/>
            <person name="Ramirez L."/>
            <person name="Alfaro M."/>
            <person name="Sun H."/>
            <person name="Tritt A."/>
            <person name="Yoshinaga Y."/>
            <person name="Zwiers L.-H."/>
            <person name="Turgeon B."/>
            <person name="Goodwin S."/>
            <person name="Spatafora J."/>
            <person name="Crous P."/>
            <person name="Grigoriev I."/>
        </authorList>
    </citation>
    <scope>NUCLEOTIDE SEQUENCE</scope>
    <source>
        <strain evidence="2">CBS 121410</strain>
    </source>
</reference>
<feature type="compositionally biased region" description="Low complexity" evidence="1">
    <location>
        <begin position="126"/>
        <end position="137"/>
    </location>
</feature>
<accession>A0A6A5YAX3</accession>
<feature type="region of interest" description="Disordered" evidence="1">
    <location>
        <begin position="126"/>
        <end position="146"/>
    </location>
</feature>
<evidence type="ECO:0000313" key="3">
    <source>
        <dbReference type="Proteomes" id="UP000799776"/>
    </source>
</evidence>